<keyword evidence="1" id="KW-0732">Signal</keyword>
<dbReference type="AlphaFoldDB" id="A0A1I1JVY1"/>
<feature type="domain" description="HMA" evidence="2">
    <location>
        <begin position="39"/>
        <end position="91"/>
    </location>
</feature>
<dbReference type="GO" id="GO:0046872">
    <property type="term" value="F:metal ion binding"/>
    <property type="evidence" value="ECO:0007669"/>
    <property type="project" value="InterPro"/>
</dbReference>
<evidence type="ECO:0000259" key="2">
    <source>
        <dbReference type="Pfam" id="PF00403"/>
    </source>
</evidence>
<keyword evidence="4" id="KW-1185">Reference proteome</keyword>
<protein>
    <submittedName>
        <fullName evidence="3">Heavy-metal-associated domain-containing protein</fullName>
    </submittedName>
</protein>
<dbReference type="Pfam" id="PF00403">
    <property type="entry name" value="HMA"/>
    <property type="match status" value="1"/>
</dbReference>
<sequence>MDMLLKSLAAVLVFAYFGLSACEAQTKTQSLTFKVWGNCEMCQETIEKSLDVKGVKSASWNKDTKMLTVVFNNEKIQESKLHELIAASGYDTEKAKGSDDAYGKLPDCCQYTRKK</sequence>
<gene>
    <name evidence="3" type="ORF">SAMN05421780_106134</name>
</gene>
<feature type="chain" id="PRO_5011577622" evidence="1">
    <location>
        <begin position="22"/>
        <end position="115"/>
    </location>
</feature>
<dbReference type="SUPFAM" id="SSF55008">
    <property type="entry name" value="HMA, heavy metal-associated domain"/>
    <property type="match status" value="1"/>
</dbReference>
<evidence type="ECO:0000313" key="3">
    <source>
        <dbReference type="EMBL" id="SFC52797.1"/>
    </source>
</evidence>
<dbReference type="InterPro" id="IPR036163">
    <property type="entry name" value="HMA_dom_sf"/>
</dbReference>
<feature type="signal peptide" evidence="1">
    <location>
        <begin position="1"/>
        <end position="21"/>
    </location>
</feature>
<dbReference type="STRING" id="927664.SAMN05421780_106134"/>
<name>A0A1I1JVY1_9BACT</name>
<dbReference type="Gene3D" id="3.30.70.100">
    <property type="match status" value="1"/>
</dbReference>
<proteinExistence type="predicted"/>
<accession>A0A1I1JVY1</accession>
<dbReference type="RefSeq" id="WP_221405385.1">
    <property type="nucleotide sequence ID" value="NZ_FOLE01000006.1"/>
</dbReference>
<evidence type="ECO:0000256" key="1">
    <source>
        <dbReference type="SAM" id="SignalP"/>
    </source>
</evidence>
<reference evidence="3 4" key="1">
    <citation type="submission" date="2016-10" db="EMBL/GenBank/DDBJ databases">
        <authorList>
            <person name="de Groot N.N."/>
        </authorList>
    </citation>
    <scope>NUCLEOTIDE SEQUENCE [LARGE SCALE GENOMIC DNA]</scope>
    <source>
        <strain evidence="3 4">DSM 6793</strain>
    </source>
</reference>
<dbReference type="EMBL" id="FOLE01000006">
    <property type="protein sequence ID" value="SFC52797.1"/>
    <property type="molecule type" value="Genomic_DNA"/>
</dbReference>
<dbReference type="InterPro" id="IPR006121">
    <property type="entry name" value="HMA_dom"/>
</dbReference>
<evidence type="ECO:0000313" key="4">
    <source>
        <dbReference type="Proteomes" id="UP000199514"/>
    </source>
</evidence>
<dbReference type="PROSITE" id="PS51257">
    <property type="entry name" value="PROKAR_LIPOPROTEIN"/>
    <property type="match status" value="1"/>
</dbReference>
<organism evidence="3 4">
    <name type="scientific">Flexibacter flexilis DSM 6793</name>
    <dbReference type="NCBI Taxonomy" id="927664"/>
    <lineage>
        <taxon>Bacteria</taxon>
        <taxon>Pseudomonadati</taxon>
        <taxon>Bacteroidota</taxon>
        <taxon>Cytophagia</taxon>
        <taxon>Cytophagales</taxon>
        <taxon>Flexibacteraceae</taxon>
        <taxon>Flexibacter</taxon>
    </lineage>
</organism>
<dbReference type="Proteomes" id="UP000199514">
    <property type="component" value="Unassembled WGS sequence"/>
</dbReference>